<organism evidence="1">
    <name type="scientific">uncultured marine bacterium MedDCM-OCT-S08-C1340</name>
    <dbReference type="NCBI Taxonomy" id="743070"/>
    <lineage>
        <taxon>Bacteria</taxon>
        <taxon>environmental samples</taxon>
    </lineage>
</organism>
<dbReference type="Gene3D" id="3.40.50.150">
    <property type="entry name" value="Vaccinia Virus protein VP39"/>
    <property type="match status" value="1"/>
</dbReference>
<dbReference type="InterPro" id="IPR029063">
    <property type="entry name" value="SAM-dependent_MTases_sf"/>
</dbReference>
<evidence type="ECO:0000313" key="1">
    <source>
        <dbReference type="EMBL" id="ADD93853.1"/>
    </source>
</evidence>
<protein>
    <submittedName>
        <fullName evidence="1">Uncharacterized protein</fullName>
    </submittedName>
</protein>
<reference evidence="1" key="1">
    <citation type="journal article" date="2010" name="ISME J.">
        <title>Metagenome of the Mediterranean deep chlorophyll maximum studied by direct and fosmid library 454 pyrosequencing.</title>
        <authorList>
            <person name="Ghai R."/>
            <person name="Martin-Cuadrado A.B."/>
            <person name="Molto A.G."/>
            <person name="Heredia I.G."/>
            <person name="Cabrera R."/>
            <person name="Martin J."/>
            <person name="Verdu M."/>
            <person name="Deschamps P."/>
            <person name="Moreira D."/>
            <person name="Lopez-Garcia P."/>
            <person name="Mira A."/>
            <person name="Rodriguez-Valera F."/>
        </authorList>
    </citation>
    <scope>NUCLEOTIDE SEQUENCE</scope>
</reference>
<name>D6PDQ2_9BACT</name>
<dbReference type="AlphaFoldDB" id="D6PDQ2"/>
<proteinExistence type="predicted"/>
<sequence>MNIDYNDMAKRKYKNWVNKHSKDRYVKLSQTGNYRSRAFHKLHEIQENIVF</sequence>
<dbReference type="EMBL" id="GU943001">
    <property type="protein sequence ID" value="ADD93853.1"/>
    <property type="molecule type" value="Genomic_DNA"/>
</dbReference>
<accession>D6PDQ2</accession>